<comment type="caution">
    <text evidence="1">The sequence shown here is derived from an EMBL/GenBank/DDBJ whole genome shotgun (WGS) entry which is preliminary data.</text>
</comment>
<accession>A0A8J8NT69</accession>
<protein>
    <submittedName>
        <fullName evidence="1">Uncharacterized protein</fullName>
    </submittedName>
</protein>
<gene>
    <name evidence="1" type="ORF">FGO68_gene14160</name>
</gene>
<reference evidence="1" key="1">
    <citation type="submission" date="2019-06" db="EMBL/GenBank/DDBJ databases">
        <authorList>
            <person name="Zheng W."/>
        </authorList>
    </citation>
    <scope>NUCLEOTIDE SEQUENCE</scope>
    <source>
        <strain evidence="1">QDHG01</strain>
    </source>
</reference>
<dbReference type="Proteomes" id="UP000785679">
    <property type="component" value="Unassembled WGS sequence"/>
</dbReference>
<name>A0A8J8NT69_HALGN</name>
<proteinExistence type="predicted"/>
<keyword evidence="2" id="KW-1185">Reference proteome</keyword>
<sequence>MEGRFNFGNIKSKYIIAQILSYGEQKRTLLILLYFTSARVRHYLIANYHLIQRVSSEIETLQIKSYQQLMRLAYGQDERPQNYKRAALDESYGIGNYLNLKKIADLKVENLTLALGKIVKGGHSVEQTIDLLQSNFKELETLKITDMKECFLHEILFCLFKSEVRHLKIESQWMSKKGAIGERWTVESLTIEFTGNKMKTNDLITIKTCISINQALIFKNFAIQDLIEILYPIEFALQTKLAFWCNSNPLAMGDLNTLQSYVNKKGPIKVVTPFISIPHQVNSLGMAKKIVKFYRKTSDYLMQYDRKQLWCESVTPDVVDYLIGLRDYLAATFIVVEGQKCQTLILKNTLCLRVNIELRSNQNNHLVYQLLQSFTVVKELEILDQTIDSPVKVQQLGQFQTSSVYSIKVTNMTNFNNTIFQQILSQPALSHLKTLTFHNCLNSSVVKELIDHLSSNTIYPQLENLRISLDPVTSSQGLFFLMDDYKSFQPTTPFLPYTNFPKLKDLVLHLPSFDLSRCLPSVLKAFQNWVESTSLKYLELLPIIQLQISFNGGKRIQSQINQGKQKLQNELEKMFAGRDTSVLVNQYVPQ</sequence>
<dbReference type="EMBL" id="RRYP01007265">
    <property type="protein sequence ID" value="TNV80623.1"/>
    <property type="molecule type" value="Genomic_DNA"/>
</dbReference>
<evidence type="ECO:0000313" key="1">
    <source>
        <dbReference type="EMBL" id="TNV80623.1"/>
    </source>
</evidence>
<dbReference type="AlphaFoldDB" id="A0A8J8NT69"/>
<organism evidence="1 2">
    <name type="scientific">Halteria grandinella</name>
    <dbReference type="NCBI Taxonomy" id="5974"/>
    <lineage>
        <taxon>Eukaryota</taxon>
        <taxon>Sar</taxon>
        <taxon>Alveolata</taxon>
        <taxon>Ciliophora</taxon>
        <taxon>Intramacronucleata</taxon>
        <taxon>Spirotrichea</taxon>
        <taxon>Stichotrichia</taxon>
        <taxon>Sporadotrichida</taxon>
        <taxon>Halteriidae</taxon>
        <taxon>Halteria</taxon>
    </lineage>
</organism>
<evidence type="ECO:0000313" key="2">
    <source>
        <dbReference type="Proteomes" id="UP000785679"/>
    </source>
</evidence>